<dbReference type="AlphaFoldDB" id="A0A699SIH9"/>
<accession>A0A699SIH9</accession>
<dbReference type="EMBL" id="BKCJ011164300">
    <property type="protein sequence ID" value="GFC97139.1"/>
    <property type="molecule type" value="Genomic_DNA"/>
</dbReference>
<evidence type="ECO:0000313" key="2">
    <source>
        <dbReference type="EMBL" id="GFC97139.1"/>
    </source>
</evidence>
<feature type="non-terminal residue" evidence="2">
    <location>
        <position position="193"/>
    </location>
</feature>
<proteinExistence type="predicted"/>
<comment type="caution">
    <text evidence="2">The sequence shown here is derived from an EMBL/GenBank/DDBJ whole genome shotgun (WGS) entry which is preliminary data.</text>
</comment>
<feature type="compositionally biased region" description="Low complexity" evidence="1">
    <location>
        <begin position="64"/>
        <end position="93"/>
    </location>
</feature>
<organism evidence="2">
    <name type="scientific">Tanacetum cinerariifolium</name>
    <name type="common">Dalmatian daisy</name>
    <name type="synonym">Chrysanthemum cinerariifolium</name>
    <dbReference type="NCBI Taxonomy" id="118510"/>
    <lineage>
        <taxon>Eukaryota</taxon>
        <taxon>Viridiplantae</taxon>
        <taxon>Streptophyta</taxon>
        <taxon>Embryophyta</taxon>
        <taxon>Tracheophyta</taxon>
        <taxon>Spermatophyta</taxon>
        <taxon>Magnoliopsida</taxon>
        <taxon>eudicotyledons</taxon>
        <taxon>Gunneridae</taxon>
        <taxon>Pentapetalae</taxon>
        <taxon>asterids</taxon>
        <taxon>campanulids</taxon>
        <taxon>Asterales</taxon>
        <taxon>Asteraceae</taxon>
        <taxon>Asteroideae</taxon>
        <taxon>Anthemideae</taxon>
        <taxon>Anthemidinae</taxon>
        <taxon>Tanacetum</taxon>
    </lineage>
</organism>
<sequence length="193" mass="19969">VRRTKVKTGSRPRAPHELPLLTLTASRVIKMDEPAVATDSSGVPSAIEKSPLDFADEAEASGQETAAPEVPSPEEVPVTTVPGGGPAAPVAVELPTIQESRKRGREGIDANAPPKSLRRDHTDLQPSGSSRGGKSLAAMQLCLASNIFMSSQGVAAAGDPRSENVSSPTEVGSPGSVYRPEWGVTNGSLLDTP</sequence>
<evidence type="ECO:0000256" key="1">
    <source>
        <dbReference type="SAM" id="MobiDB-lite"/>
    </source>
</evidence>
<reference evidence="2" key="1">
    <citation type="journal article" date="2019" name="Sci. Rep.">
        <title>Draft genome of Tanacetum cinerariifolium, the natural source of mosquito coil.</title>
        <authorList>
            <person name="Yamashiro T."/>
            <person name="Shiraishi A."/>
            <person name="Satake H."/>
            <person name="Nakayama K."/>
        </authorList>
    </citation>
    <scope>NUCLEOTIDE SEQUENCE</scope>
</reference>
<feature type="region of interest" description="Disordered" evidence="1">
    <location>
        <begin position="34"/>
        <end position="134"/>
    </location>
</feature>
<gene>
    <name evidence="2" type="ORF">Tci_869109</name>
</gene>
<feature type="compositionally biased region" description="Basic and acidic residues" evidence="1">
    <location>
        <begin position="99"/>
        <end position="108"/>
    </location>
</feature>
<feature type="non-terminal residue" evidence="2">
    <location>
        <position position="1"/>
    </location>
</feature>
<protein>
    <submittedName>
        <fullName evidence="2">Uncharacterized protein</fullName>
    </submittedName>
</protein>
<name>A0A699SIH9_TANCI</name>
<feature type="region of interest" description="Disordered" evidence="1">
    <location>
        <begin position="154"/>
        <end position="193"/>
    </location>
</feature>